<dbReference type="PANTHER" id="PTHR38011">
    <property type="entry name" value="DIHYDROFOLATE REDUCTASE FAMILY PROTEIN (AFU_ORTHOLOGUE AFUA_8G06820)"/>
    <property type="match status" value="1"/>
</dbReference>
<dbReference type="GO" id="GO:0008703">
    <property type="term" value="F:5-amino-6-(5-phosphoribosylamino)uracil reductase activity"/>
    <property type="evidence" value="ECO:0007669"/>
    <property type="project" value="InterPro"/>
</dbReference>
<dbReference type="InterPro" id="IPR024072">
    <property type="entry name" value="DHFR-like_dom_sf"/>
</dbReference>
<dbReference type="OrthoDB" id="7949219at2"/>
<reference evidence="3 4" key="1">
    <citation type="submission" date="2018-10" db="EMBL/GenBank/DDBJ databases">
        <title>Isolation, diversity and antibacterial activity of antinobacteria from the wheat rhizosphere soil.</title>
        <authorList>
            <person name="Sun T."/>
        </authorList>
    </citation>
    <scope>NUCLEOTIDE SEQUENCE [LARGE SCALE GENOMIC DNA]</scope>
    <source>
        <strain evidence="3 4">SJ-23</strain>
    </source>
</reference>
<proteinExistence type="predicted"/>
<dbReference type="Pfam" id="PF01872">
    <property type="entry name" value="RibD_C"/>
    <property type="match status" value="1"/>
</dbReference>
<dbReference type="Gene3D" id="3.40.430.10">
    <property type="entry name" value="Dihydrofolate Reductase, subunit A"/>
    <property type="match status" value="1"/>
</dbReference>
<accession>A0A3M8A5B8</accession>
<dbReference type="AlphaFoldDB" id="A0A3M8A5B8"/>
<comment type="caution">
    <text evidence="3">The sequence shown here is derived from an EMBL/GenBank/DDBJ whole genome shotgun (WGS) entry which is preliminary data.</text>
</comment>
<dbReference type="InterPro" id="IPR050765">
    <property type="entry name" value="Riboflavin_Biosynth_HTPR"/>
</dbReference>
<dbReference type="SUPFAM" id="SSF53597">
    <property type="entry name" value="Dihydrofolate reductase-like"/>
    <property type="match status" value="1"/>
</dbReference>
<gene>
    <name evidence="3" type="ORF">EDM22_15085</name>
</gene>
<feature type="domain" description="Bacterial bifunctional deaminase-reductase C-terminal" evidence="2">
    <location>
        <begin position="86"/>
        <end position="248"/>
    </location>
</feature>
<keyword evidence="4" id="KW-1185">Reference proteome</keyword>
<dbReference type="Proteomes" id="UP000275048">
    <property type="component" value="Unassembled WGS sequence"/>
</dbReference>
<feature type="compositionally biased region" description="Low complexity" evidence="1">
    <location>
        <begin position="8"/>
        <end position="27"/>
    </location>
</feature>
<dbReference type="InterPro" id="IPR002734">
    <property type="entry name" value="RibDG_C"/>
</dbReference>
<evidence type="ECO:0000256" key="1">
    <source>
        <dbReference type="SAM" id="MobiDB-lite"/>
    </source>
</evidence>
<feature type="region of interest" description="Disordered" evidence="1">
    <location>
        <begin position="1"/>
        <end position="57"/>
    </location>
</feature>
<dbReference type="GO" id="GO:0009231">
    <property type="term" value="P:riboflavin biosynthetic process"/>
    <property type="evidence" value="ECO:0007669"/>
    <property type="project" value="InterPro"/>
</dbReference>
<name>A0A3M8A5B8_9MICO</name>
<organism evidence="3 4">
    <name type="scientific">Agromyces tardus</name>
    <dbReference type="NCBI Taxonomy" id="2583849"/>
    <lineage>
        <taxon>Bacteria</taxon>
        <taxon>Bacillati</taxon>
        <taxon>Actinomycetota</taxon>
        <taxon>Actinomycetes</taxon>
        <taxon>Micrococcales</taxon>
        <taxon>Microbacteriaceae</taxon>
        <taxon>Agromyces</taxon>
    </lineage>
</organism>
<dbReference type="PANTHER" id="PTHR38011:SF12">
    <property type="entry name" value="BIFUNCTIONAL DEAMINASE-REDUCTASE DOMAIN PROTEIN"/>
    <property type="match status" value="1"/>
</dbReference>
<sequence>MVPSLGVPARPSPSTSRRTTSRTTPSAEGSPRCRGAPRHPLGPRLRGTTEWSGRRRSNWSCAEADRARSVAQVEDAHAKGVPVTEVTLFSSVSVDGYATGPDGDLGRLHRWMWNGDARGSRDGEEYLRAFRDAGAIVFGRRTYDSGQEPWGDDDVFDAPVFVLTHERLDPAAKNGTVFTFVDGSPAQVLALARAAAGDRGIAVMGSPDVAQQFLREGLVDVLLLTVVPVLLGAGTPLFAALPAPVELRQTLAVPGSEVALARYEVVRGPAASDTTGAASAADRPTASVS</sequence>
<dbReference type="EMBL" id="RHHB01000040">
    <property type="protein sequence ID" value="RNB45907.1"/>
    <property type="molecule type" value="Genomic_DNA"/>
</dbReference>
<evidence type="ECO:0000313" key="4">
    <source>
        <dbReference type="Proteomes" id="UP000275048"/>
    </source>
</evidence>
<evidence type="ECO:0000313" key="3">
    <source>
        <dbReference type="EMBL" id="RNB45907.1"/>
    </source>
</evidence>
<evidence type="ECO:0000259" key="2">
    <source>
        <dbReference type="Pfam" id="PF01872"/>
    </source>
</evidence>
<protein>
    <recommendedName>
        <fullName evidence="2">Bacterial bifunctional deaminase-reductase C-terminal domain-containing protein</fullName>
    </recommendedName>
</protein>